<keyword evidence="2" id="KW-0808">Transferase</keyword>
<organism evidence="3">
    <name type="scientific">marine metagenome</name>
    <dbReference type="NCBI Taxonomy" id="408172"/>
    <lineage>
        <taxon>unclassified sequences</taxon>
        <taxon>metagenomes</taxon>
        <taxon>ecological metagenomes</taxon>
    </lineage>
</organism>
<accession>A0A382II47</accession>
<evidence type="ECO:0000256" key="2">
    <source>
        <dbReference type="ARBA" id="ARBA00022679"/>
    </source>
</evidence>
<dbReference type="PANTHER" id="PTHR10488">
    <property type="entry name" value="GLYCINE AMIDINOTRANSFERASE, MITOCHONDRIAL"/>
    <property type="match status" value="1"/>
</dbReference>
<protein>
    <submittedName>
        <fullName evidence="3">Uncharacterized protein</fullName>
    </submittedName>
</protein>
<evidence type="ECO:0000313" key="3">
    <source>
        <dbReference type="EMBL" id="SVB98917.1"/>
    </source>
</evidence>
<dbReference type="PANTHER" id="PTHR10488:SF1">
    <property type="entry name" value="GLYCINE AMIDINOTRANSFERASE, MITOCHONDRIAL"/>
    <property type="match status" value="1"/>
</dbReference>
<feature type="non-terminal residue" evidence="3">
    <location>
        <position position="225"/>
    </location>
</feature>
<dbReference type="GO" id="GO:0015067">
    <property type="term" value="F:amidinotransferase activity"/>
    <property type="evidence" value="ECO:0007669"/>
    <property type="project" value="InterPro"/>
</dbReference>
<gene>
    <name evidence="3" type="ORF">METZ01_LOCUS251771</name>
</gene>
<dbReference type="InterPro" id="IPR033195">
    <property type="entry name" value="AmidinoTrfase"/>
</dbReference>
<reference evidence="3" key="1">
    <citation type="submission" date="2018-05" db="EMBL/GenBank/DDBJ databases">
        <authorList>
            <person name="Lanie J.A."/>
            <person name="Ng W.-L."/>
            <person name="Kazmierczak K.M."/>
            <person name="Andrzejewski T.M."/>
            <person name="Davidsen T.M."/>
            <person name="Wayne K.J."/>
            <person name="Tettelin H."/>
            <person name="Glass J.I."/>
            <person name="Rusch D."/>
            <person name="Podicherti R."/>
            <person name="Tsui H.-C.T."/>
            <person name="Winkler M.E."/>
        </authorList>
    </citation>
    <scope>NUCLEOTIDE SEQUENCE</scope>
</reference>
<dbReference type="Gene3D" id="3.75.10.10">
    <property type="entry name" value="L-arginine/glycine Amidinotransferase, Chain A"/>
    <property type="match status" value="1"/>
</dbReference>
<comment type="similarity">
    <text evidence="1">Belongs to the amidinotransferase family.</text>
</comment>
<proteinExistence type="inferred from homology"/>
<dbReference type="EMBL" id="UINC01067339">
    <property type="protein sequence ID" value="SVB98917.1"/>
    <property type="molecule type" value="Genomic_DNA"/>
</dbReference>
<name>A0A382II47_9ZZZZ</name>
<sequence length="225" mass="26360">MYANLSDDKIKSLVGSYDKQVIDETNEDLELFCKVLISLDIKVYRPDKTNHKRRVMSSEWIAQGWYNYCPRDIFLVLDDCLIETPNVMRSRYFEAHAYRRILNQCSGKWFSAPRPQLLDESFNFEDLSKPTLMNKEILFDAPNVVRMGKDLLYQVSNSGNEKGGQWLQSMFPEYNVHLAYQYSGAHFDSTVVPLRPGLVLLNGHRCSKDNYPEIFKKWDKIFFTD</sequence>
<dbReference type="AlphaFoldDB" id="A0A382II47"/>
<dbReference type="SUPFAM" id="SSF55909">
    <property type="entry name" value="Pentein"/>
    <property type="match status" value="1"/>
</dbReference>
<evidence type="ECO:0000256" key="1">
    <source>
        <dbReference type="ARBA" id="ARBA00006943"/>
    </source>
</evidence>